<organism evidence="1 2">
    <name type="scientific">Marasmius tenuissimus</name>
    <dbReference type="NCBI Taxonomy" id="585030"/>
    <lineage>
        <taxon>Eukaryota</taxon>
        <taxon>Fungi</taxon>
        <taxon>Dikarya</taxon>
        <taxon>Basidiomycota</taxon>
        <taxon>Agaricomycotina</taxon>
        <taxon>Agaricomycetes</taxon>
        <taxon>Agaricomycetidae</taxon>
        <taxon>Agaricales</taxon>
        <taxon>Marasmiineae</taxon>
        <taxon>Marasmiaceae</taxon>
        <taxon>Marasmius</taxon>
    </lineage>
</organism>
<reference evidence="1 2" key="1">
    <citation type="submission" date="2024-05" db="EMBL/GenBank/DDBJ databases">
        <title>A draft genome resource for the thread blight pathogen Marasmius tenuissimus strain MS-2.</title>
        <authorList>
            <person name="Yulfo-Soto G.E."/>
            <person name="Baruah I.K."/>
            <person name="Amoako-Attah I."/>
            <person name="Bukari Y."/>
            <person name="Meinhardt L.W."/>
            <person name="Bailey B.A."/>
            <person name="Cohen S.P."/>
        </authorList>
    </citation>
    <scope>NUCLEOTIDE SEQUENCE [LARGE SCALE GENOMIC DNA]</scope>
    <source>
        <strain evidence="1 2">MS-2</strain>
    </source>
</reference>
<comment type="caution">
    <text evidence="1">The sequence shown here is derived from an EMBL/GenBank/DDBJ whole genome shotgun (WGS) entry which is preliminary data.</text>
</comment>
<accession>A0ABR3A1G2</accession>
<name>A0ABR3A1G2_9AGAR</name>
<dbReference type="Proteomes" id="UP001437256">
    <property type="component" value="Unassembled WGS sequence"/>
</dbReference>
<gene>
    <name evidence="1" type="ORF">AAF712_005225</name>
</gene>
<evidence type="ECO:0000313" key="1">
    <source>
        <dbReference type="EMBL" id="KAL0067785.1"/>
    </source>
</evidence>
<protein>
    <submittedName>
        <fullName evidence="1">Uncharacterized protein</fullName>
    </submittedName>
</protein>
<proteinExistence type="predicted"/>
<sequence>MSSISSLTFLEISDSFDDWGLQPSIEAGKFLNMIGNFNSLEVLSLWLHPGATQFDDPVEPVNDRELLDRKGRQLPRLRRLKLDVIWNVFIPWFLTPDPGILHLPVVEEIELSLAIVPLSVQGALLQSFLDLYSSTVQVLVLHVMLETVPALDLGRFSALRLILFDVQGAPDEIQKVVDIVSTCPNRNREDPLRAIITNEEVQPSTIEGAEWILDKTYYEKYASASGSR</sequence>
<keyword evidence="2" id="KW-1185">Reference proteome</keyword>
<evidence type="ECO:0000313" key="2">
    <source>
        <dbReference type="Proteomes" id="UP001437256"/>
    </source>
</evidence>
<dbReference type="EMBL" id="JBBXMP010000023">
    <property type="protein sequence ID" value="KAL0067785.1"/>
    <property type="molecule type" value="Genomic_DNA"/>
</dbReference>